<comment type="cofactor">
    <cofactor evidence="1">
        <name>Zn(2+)</name>
        <dbReference type="ChEBI" id="CHEBI:29105"/>
    </cofactor>
</comment>
<protein>
    <submittedName>
        <fullName evidence="7">Acetoin utilization deacetylase AcuC-like enzyme</fullName>
    </submittedName>
</protein>
<dbReference type="RefSeq" id="WP_183190110.1">
    <property type="nucleotide sequence ID" value="NZ_JACICD010000004.1"/>
</dbReference>
<evidence type="ECO:0000256" key="3">
    <source>
        <dbReference type="ARBA" id="ARBA00022723"/>
    </source>
</evidence>
<accession>A0A839ZB81</accession>
<dbReference type="GO" id="GO:0046872">
    <property type="term" value="F:metal ion binding"/>
    <property type="evidence" value="ECO:0007669"/>
    <property type="project" value="UniProtKB-KW"/>
</dbReference>
<feature type="domain" description="Histone deacetylase" evidence="6">
    <location>
        <begin position="27"/>
        <end position="332"/>
    </location>
</feature>
<sequence length="353" mass="37710">MKVIYDEAQKKHYPGFFLTSGARAPNPERPERADILFDAARKAGLIHAEPPDFGLAPAASIHTPEYLEFLANIHARWQHIALASDEVIPNIHPDRRDGAYPLSAVGQAGYHMADTSCPIGPQTFAAALRSAHAATHAAHLVAAGTPAAYALCRPPGHHAFRDLAGGFCYLNNSAIAAQRLREGTARVAVLDVDLHHGNGTQGVFYERADVLTVSIHADPVRFYPFFWGHADERGDGAGRGYNLNLPLARKTGDEGFVDALDRALGRIAAFVPGALVVALGLDAFEGDPFGGLSVSTPGFRRIGERIGGIGLPTVIVQEGGYICDALGDNLIAFMDGFRSAHRVPTERSLGSEP</sequence>
<evidence type="ECO:0000256" key="4">
    <source>
        <dbReference type="ARBA" id="ARBA00022801"/>
    </source>
</evidence>
<evidence type="ECO:0000259" key="6">
    <source>
        <dbReference type="Pfam" id="PF00850"/>
    </source>
</evidence>
<dbReference type="PANTHER" id="PTHR10625">
    <property type="entry name" value="HISTONE DEACETYLASE HDAC1-RELATED"/>
    <property type="match status" value="1"/>
</dbReference>
<keyword evidence="3" id="KW-0479">Metal-binding</keyword>
<evidence type="ECO:0000256" key="1">
    <source>
        <dbReference type="ARBA" id="ARBA00001947"/>
    </source>
</evidence>
<dbReference type="GO" id="GO:0040029">
    <property type="term" value="P:epigenetic regulation of gene expression"/>
    <property type="evidence" value="ECO:0007669"/>
    <property type="project" value="TreeGrafter"/>
</dbReference>
<organism evidence="7 8">
    <name type="scientific">Ancylobacter tetraedralis</name>
    <dbReference type="NCBI Taxonomy" id="217068"/>
    <lineage>
        <taxon>Bacteria</taxon>
        <taxon>Pseudomonadati</taxon>
        <taxon>Pseudomonadota</taxon>
        <taxon>Alphaproteobacteria</taxon>
        <taxon>Hyphomicrobiales</taxon>
        <taxon>Xanthobacteraceae</taxon>
        <taxon>Ancylobacter</taxon>
    </lineage>
</organism>
<dbReference type="CDD" id="cd10001">
    <property type="entry name" value="HDAC_classII_APAH"/>
    <property type="match status" value="1"/>
</dbReference>
<keyword evidence="5" id="KW-0862">Zinc</keyword>
<dbReference type="InterPro" id="IPR037138">
    <property type="entry name" value="His_deacetylse_dom_sf"/>
</dbReference>
<dbReference type="GO" id="GO:0004407">
    <property type="term" value="F:histone deacetylase activity"/>
    <property type="evidence" value="ECO:0007669"/>
    <property type="project" value="TreeGrafter"/>
</dbReference>
<proteinExistence type="inferred from homology"/>
<dbReference type="Gene3D" id="3.40.800.20">
    <property type="entry name" value="Histone deacetylase domain"/>
    <property type="match status" value="1"/>
</dbReference>
<dbReference type="InterPro" id="IPR000286">
    <property type="entry name" value="HDACs"/>
</dbReference>
<dbReference type="PRINTS" id="PR01270">
    <property type="entry name" value="HDASUPER"/>
</dbReference>
<dbReference type="GO" id="GO:0016787">
    <property type="term" value="F:hydrolase activity"/>
    <property type="evidence" value="ECO:0007669"/>
    <property type="project" value="UniProtKB-KW"/>
</dbReference>
<evidence type="ECO:0000256" key="2">
    <source>
        <dbReference type="ARBA" id="ARBA00005947"/>
    </source>
</evidence>
<keyword evidence="8" id="KW-1185">Reference proteome</keyword>
<evidence type="ECO:0000313" key="8">
    <source>
        <dbReference type="Proteomes" id="UP000533469"/>
    </source>
</evidence>
<dbReference type="PANTHER" id="PTHR10625:SF17">
    <property type="entry name" value="HISTONE DEACETYLASE 8"/>
    <property type="match status" value="1"/>
</dbReference>
<dbReference type="InterPro" id="IPR023696">
    <property type="entry name" value="Ureohydrolase_dom_sf"/>
</dbReference>
<evidence type="ECO:0000313" key="7">
    <source>
        <dbReference type="EMBL" id="MBB3771956.1"/>
    </source>
</evidence>
<dbReference type="InterPro" id="IPR023801">
    <property type="entry name" value="His_deacetylse_dom"/>
</dbReference>
<comment type="similarity">
    <text evidence="2">Belongs to the histone deacetylase family.</text>
</comment>
<dbReference type="Proteomes" id="UP000533469">
    <property type="component" value="Unassembled WGS sequence"/>
</dbReference>
<evidence type="ECO:0000256" key="5">
    <source>
        <dbReference type="ARBA" id="ARBA00022833"/>
    </source>
</evidence>
<name>A0A839ZB81_9HYPH</name>
<dbReference type="AlphaFoldDB" id="A0A839ZB81"/>
<dbReference type="SUPFAM" id="SSF52768">
    <property type="entry name" value="Arginase/deacetylase"/>
    <property type="match status" value="1"/>
</dbReference>
<reference evidence="7 8" key="1">
    <citation type="submission" date="2020-08" db="EMBL/GenBank/DDBJ databases">
        <title>Genomic Encyclopedia of Type Strains, Phase IV (KMG-IV): sequencing the most valuable type-strain genomes for metagenomic binning, comparative biology and taxonomic classification.</title>
        <authorList>
            <person name="Goeker M."/>
        </authorList>
    </citation>
    <scope>NUCLEOTIDE SEQUENCE [LARGE SCALE GENOMIC DNA]</scope>
    <source>
        <strain evidence="7 8">DSM 5895</strain>
    </source>
</reference>
<gene>
    <name evidence="7" type="ORF">FHS55_002565</name>
</gene>
<dbReference type="Pfam" id="PF00850">
    <property type="entry name" value="Hist_deacetyl"/>
    <property type="match status" value="1"/>
</dbReference>
<comment type="caution">
    <text evidence="7">The sequence shown here is derived from an EMBL/GenBank/DDBJ whole genome shotgun (WGS) entry which is preliminary data.</text>
</comment>
<keyword evidence="4" id="KW-0378">Hydrolase</keyword>
<dbReference type="EMBL" id="JACICD010000004">
    <property type="protein sequence ID" value="MBB3771956.1"/>
    <property type="molecule type" value="Genomic_DNA"/>
</dbReference>